<dbReference type="Proteomes" id="UP001306950">
    <property type="component" value="Unassembled WGS sequence"/>
</dbReference>
<comment type="caution">
    <text evidence="1">The sequence shown here is derived from an EMBL/GenBank/DDBJ whole genome shotgun (WGS) entry which is preliminary data.</text>
</comment>
<dbReference type="EMBL" id="JAZHPZ010000003">
    <property type="protein sequence ID" value="MEF2965952.1"/>
    <property type="molecule type" value="Genomic_DNA"/>
</dbReference>
<keyword evidence="2" id="KW-1185">Reference proteome</keyword>
<proteinExistence type="predicted"/>
<evidence type="ECO:0000313" key="2">
    <source>
        <dbReference type="Proteomes" id="UP001306950"/>
    </source>
</evidence>
<protein>
    <recommendedName>
        <fullName evidence="3">DUF2642 domain-containing protein</fullName>
    </recommendedName>
</protein>
<organism evidence="1 2">
    <name type="scientific">Paenibacillus haidiansis</name>
    <dbReference type="NCBI Taxonomy" id="1574488"/>
    <lineage>
        <taxon>Bacteria</taxon>
        <taxon>Bacillati</taxon>
        <taxon>Bacillota</taxon>
        <taxon>Bacilli</taxon>
        <taxon>Bacillales</taxon>
        <taxon>Paenibacillaceae</taxon>
        <taxon>Paenibacillus</taxon>
    </lineage>
</organism>
<evidence type="ECO:0000313" key="1">
    <source>
        <dbReference type="EMBL" id="MEF2965952.1"/>
    </source>
</evidence>
<gene>
    <name evidence="1" type="ORF">V3851_08930</name>
</gene>
<accession>A0ABU7VQE3</accession>
<evidence type="ECO:0008006" key="3">
    <source>
        <dbReference type="Google" id="ProtNLM"/>
    </source>
</evidence>
<reference evidence="1 2" key="1">
    <citation type="submission" date="2024-02" db="EMBL/GenBank/DDBJ databases">
        <title>A nitrogen-fixing paenibacillus bacterium.</title>
        <authorList>
            <person name="Zhang W.L."/>
            <person name="Chen S.F."/>
        </authorList>
    </citation>
    <scope>NUCLEOTIDE SEQUENCE [LARGE SCALE GENOMIC DNA]</scope>
    <source>
        <strain evidence="1 2">M1</strain>
    </source>
</reference>
<name>A0ABU7VQE3_9BACL</name>
<dbReference type="RefSeq" id="WP_331846175.1">
    <property type="nucleotide sequence ID" value="NZ_JAZHPZ010000003.1"/>
</dbReference>
<sequence length="67" mass="7736">MNFEERLSAFIGRMVEAVSTNQFLDGRLLRTGNRQFTIQVDSTSYIPQPREVTVFTDNIAYVRIPPQ</sequence>